<dbReference type="EMBL" id="JAWWNJ010000172">
    <property type="protein sequence ID" value="KAK6977083.1"/>
    <property type="molecule type" value="Genomic_DNA"/>
</dbReference>
<feature type="region of interest" description="Disordered" evidence="1">
    <location>
        <begin position="92"/>
        <end position="126"/>
    </location>
</feature>
<sequence>MQYQAASLESPEAMRKRSLIVTRARESPQAKSECKKITVPQIDLQLKWHRLREVETDKKTEIPSTSKLKKAEKAEVLVAAIRRWMPRVEAGEVQLMGKGNTEAPEEQNETIESDDEEDEVGYGDQN</sequence>
<evidence type="ECO:0000256" key="1">
    <source>
        <dbReference type="SAM" id="MobiDB-lite"/>
    </source>
</evidence>
<gene>
    <name evidence="2" type="ORF">R3P38DRAFT_2810653</name>
    <name evidence="3" type="ORF">R3P38DRAFT_2810654</name>
</gene>
<proteinExistence type="predicted"/>
<accession>A0AAV9ZAA1</accession>
<comment type="caution">
    <text evidence="3">The sequence shown here is derived from an EMBL/GenBank/DDBJ whole genome shotgun (WGS) entry which is preliminary data.</text>
</comment>
<dbReference type="AlphaFoldDB" id="A0AAV9ZAA1"/>
<organism evidence="3 4">
    <name type="scientific">Favolaschia claudopus</name>
    <dbReference type="NCBI Taxonomy" id="2862362"/>
    <lineage>
        <taxon>Eukaryota</taxon>
        <taxon>Fungi</taxon>
        <taxon>Dikarya</taxon>
        <taxon>Basidiomycota</taxon>
        <taxon>Agaricomycotina</taxon>
        <taxon>Agaricomycetes</taxon>
        <taxon>Agaricomycetidae</taxon>
        <taxon>Agaricales</taxon>
        <taxon>Marasmiineae</taxon>
        <taxon>Mycenaceae</taxon>
        <taxon>Favolaschia</taxon>
    </lineage>
</organism>
<protein>
    <submittedName>
        <fullName evidence="3">Uncharacterized protein</fullName>
    </submittedName>
</protein>
<feature type="compositionally biased region" description="Acidic residues" evidence="1">
    <location>
        <begin position="103"/>
        <end position="126"/>
    </location>
</feature>
<dbReference type="Proteomes" id="UP001362999">
    <property type="component" value="Unassembled WGS sequence"/>
</dbReference>
<keyword evidence="4" id="KW-1185">Reference proteome</keyword>
<name>A0AAV9ZAA1_9AGAR</name>
<evidence type="ECO:0000313" key="3">
    <source>
        <dbReference type="EMBL" id="KAK6977084.1"/>
    </source>
</evidence>
<evidence type="ECO:0000313" key="2">
    <source>
        <dbReference type="EMBL" id="KAK6977083.1"/>
    </source>
</evidence>
<evidence type="ECO:0000313" key="4">
    <source>
        <dbReference type="Proteomes" id="UP001362999"/>
    </source>
</evidence>
<reference evidence="3 4" key="1">
    <citation type="journal article" date="2024" name="J Genomics">
        <title>Draft genome sequencing and assembly of Favolaschia claudopus CIRM-BRFM 2984 isolated from oak limbs.</title>
        <authorList>
            <person name="Navarro D."/>
            <person name="Drula E."/>
            <person name="Chaduli D."/>
            <person name="Cazenave R."/>
            <person name="Ahrendt S."/>
            <person name="Wang J."/>
            <person name="Lipzen A."/>
            <person name="Daum C."/>
            <person name="Barry K."/>
            <person name="Grigoriev I.V."/>
            <person name="Favel A."/>
            <person name="Rosso M.N."/>
            <person name="Martin F."/>
        </authorList>
    </citation>
    <scope>NUCLEOTIDE SEQUENCE [LARGE SCALE GENOMIC DNA]</scope>
    <source>
        <strain evidence="3 4">CIRM-BRFM 2984</strain>
    </source>
</reference>
<dbReference type="EMBL" id="JAWWNJ010000172">
    <property type="protein sequence ID" value="KAK6977084.1"/>
    <property type="molecule type" value="Genomic_DNA"/>
</dbReference>